<dbReference type="PANTHER" id="PTHR30298">
    <property type="entry name" value="H REPEAT-ASSOCIATED PREDICTED TRANSPOSASE"/>
    <property type="match status" value="1"/>
</dbReference>
<dbReference type="RefSeq" id="WP_251499079.1">
    <property type="nucleotide sequence ID" value="NZ_CAJSLV010000096.1"/>
</dbReference>
<reference evidence="2" key="1">
    <citation type="submission" date="2021-05" db="EMBL/GenBank/DDBJ databases">
        <authorList>
            <person name="Arsene-Ploetze F."/>
        </authorList>
    </citation>
    <scope>NUCLEOTIDE SEQUENCE</scope>
    <source>
        <strain evidence="2">DSM 42138</strain>
    </source>
</reference>
<evidence type="ECO:0000313" key="3">
    <source>
        <dbReference type="Proteomes" id="UP001152519"/>
    </source>
</evidence>
<protein>
    <recommendedName>
        <fullName evidence="1">Transposase IS4-like domain-containing protein</fullName>
    </recommendedName>
</protein>
<comment type="caution">
    <text evidence="2">The sequence shown here is derived from an EMBL/GenBank/DDBJ whole genome shotgun (WGS) entry which is preliminary data.</text>
</comment>
<sequence length="296" mass="32339">MDSEVGSHLLDCHARTAVPRDPHDILAELFRIRLWHSDILPTRLTGQASSDVTRSCGRPARFAADSDIELRTRLGLTRTTPDTTTLGRLLVRLDGDALDDAISTWLAHYARDPADEPGDTLVGLAIDGKAVHGSRTSNNKAVYLLAAALHTTGTVIAQRQIPAKRNEIPAFAPLLDRIYLHGTVVTADALHSQRAHAEHVIAAGGHYLLVAKGNQKKLRKQLKKLPWDRIPLQVRDVAYGEDPSRVRTGTAPRATATMRNMAIGLVRQAGWTNIAAATDHYRSRPEHATALLDLAT</sequence>
<evidence type="ECO:0000313" key="2">
    <source>
        <dbReference type="EMBL" id="CAG6398103.1"/>
    </source>
</evidence>
<gene>
    <name evidence="2" type="ORF">SCOCK_630048</name>
</gene>
<dbReference type="Proteomes" id="UP001152519">
    <property type="component" value="Unassembled WGS sequence"/>
</dbReference>
<dbReference type="InterPro" id="IPR051698">
    <property type="entry name" value="Transposase_11-like"/>
</dbReference>
<dbReference type="GO" id="GO:0006313">
    <property type="term" value="P:DNA transposition"/>
    <property type="evidence" value="ECO:0007669"/>
    <property type="project" value="InterPro"/>
</dbReference>
<dbReference type="PANTHER" id="PTHR30298:SF0">
    <property type="entry name" value="PROTEIN YBFL-RELATED"/>
    <property type="match status" value="1"/>
</dbReference>
<evidence type="ECO:0000259" key="1">
    <source>
        <dbReference type="Pfam" id="PF01609"/>
    </source>
</evidence>
<dbReference type="AlphaFoldDB" id="A0A9W4DY18"/>
<dbReference type="NCBIfam" id="NF033564">
    <property type="entry name" value="transpos_ISAs1"/>
    <property type="match status" value="1"/>
</dbReference>
<dbReference type="GO" id="GO:0003677">
    <property type="term" value="F:DNA binding"/>
    <property type="evidence" value="ECO:0007669"/>
    <property type="project" value="InterPro"/>
</dbReference>
<dbReference type="InterPro" id="IPR047647">
    <property type="entry name" value="ISAs1_transpos"/>
</dbReference>
<dbReference type="InterPro" id="IPR002559">
    <property type="entry name" value="Transposase_11"/>
</dbReference>
<dbReference type="EMBL" id="CAJSLV010000096">
    <property type="protein sequence ID" value="CAG6398103.1"/>
    <property type="molecule type" value="Genomic_DNA"/>
</dbReference>
<proteinExistence type="predicted"/>
<feature type="domain" description="Transposase IS4-like" evidence="1">
    <location>
        <begin position="123"/>
        <end position="232"/>
    </location>
</feature>
<name>A0A9W4DY18_9ACTN</name>
<keyword evidence="3" id="KW-1185">Reference proteome</keyword>
<accession>A0A9W4DY18</accession>
<dbReference type="Pfam" id="PF01609">
    <property type="entry name" value="DDE_Tnp_1"/>
    <property type="match status" value="1"/>
</dbReference>
<dbReference type="GO" id="GO:0004803">
    <property type="term" value="F:transposase activity"/>
    <property type="evidence" value="ECO:0007669"/>
    <property type="project" value="InterPro"/>
</dbReference>
<organism evidence="2 3">
    <name type="scientific">Actinacidiphila cocklensis</name>
    <dbReference type="NCBI Taxonomy" id="887465"/>
    <lineage>
        <taxon>Bacteria</taxon>
        <taxon>Bacillati</taxon>
        <taxon>Actinomycetota</taxon>
        <taxon>Actinomycetes</taxon>
        <taxon>Kitasatosporales</taxon>
        <taxon>Streptomycetaceae</taxon>
        <taxon>Actinacidiphila</taxon>
    </lineage>
</organism>